<accession>A0A6A4MT79</accession>
<dbReference type="AlphaFoldDB" id="A0A6A4MT79"/>
<evidence type="ECO:0000313" key="2">
    <source>
        <dbReference type="EMBL" id="KAE9468067.1"/>
    </source>
</evidence>
<feature type="compositionally biased region" description="Basic and acidic residues" evidence="1">
    <location>
        <begin position="46"/>
        <end position="67"/>
    </location>
</feature>
<protein>
    <submittedName>
        <fullName evidence="2">Uncharacterized protein</fullName>
    </submittedName>
</protein>
<keyword evidence="3" id="KW-1185">Reference proteome</keyword>
<comment type="caution">
    <text evidence="2">The sequence shown here is derived from an EMBL/GenBank/DDBJ whole genome shotgun (WGS) entry which is preliminary data.</text>
</comment>
<dbReference type="Proteomes" id="UP000428333">
    <property type="component" value="Linkage Group LG01"/>
</dbReference>
<feature type="non-terminal residue" evidence="2">
    <location>
        <position position="1"/>
    </location>
</feature>
<organism evidence="2 3">
    <name type="scientific">Rhododendron williamsianum</name>
    <dbReference type="NCBI Taxonomy" id="262921"/>
    <lineage>
        <taxon>Eukaryota</taxon>
        <taxon>Viridiplantae</taxon>
        <taxon>Streptophyta</taxon>
        <taxon>Embryophyta</taxon>
        <taxon>Tracheophyta</taxon>
        <taxon>Spermatophyta</taxon>
        <taxon>Magnoliopsida</taxon>
        <taxon>eudicotyledons</taxon>
        <taxon>Gunneridae</taxon>
        <taxon>Pentapetalae</taxon>
        <taxon>asterids</taxon>
        <taxon>Ericales</taxon>
        <taxon>Ericaceae</taxon>
        <taxon>Ericoideae</taxon>
        <taxon>Rhodoreae</taxon>
        <taxon>Rhododendron</taxon>
    </lineage>
</organism>
<feature type="region of interest" description="Disordered" evidence="1">
    <location>
        <begin position="1"/>
        <end position="67"/>
    </location>
</feature>
<dbReference type="OrthoDB" id="1732012at2759"/>
<gene>
    <name evidence="2" type="ORF">C3L33_00045</name>
</gene>
<name>A0A6A4MT79_9ERIC</name>
<proteinExistence type="predicted"/>
<dbReference type="EMBL" id="QEFC01000001">
    <property type="protein sequence ID" value="KAE9468067.1"/>
    <property type="molecule type" value="Genomic_DNA"/>
</dbReference>
<feature type="compositionally biased region" description="Basic and acidic residues" evidence="1">
    <location>
        <begin position="21"/>
        <end position="33"/>
    </location>
</feature>
<sequence length="67" mass="7346">MEPTRRMGGEGEGEGTGVDGWRAREESKERARELAVMARQAVEKGGSSDRKLDKLIESLTGRDKKGV</sequence>
<evidence type="ECO:0000313" key="3">
    <source>
        <dbReference type="Proteomes" id="UP000428333"/>
    </source>
</evidence>
<evidence type="ECO:0000256" key="1">
    <source>
        <dbReference type="SAM" id="MobiDB-lite"/>
    </source>
</evidence>
<reference evidence="2 3" key="1">
    <citation type="journal article" date="2019" name="Genome Biol. Evol.">
        <title>The Rhododendron genome and chromosomal organization provide insight into shared whole-genome duplications across the heath family (Ericaceae).</title>
        <authorList>
            <person name="Soza V.L."/>
            <person name="Lindsley D."/>
            <person name="Waalkes A."/>
            <person name="Ramage E."/>
            <person name="Patwardhan R.P."/>
            <person name="Burton J.N."/>
            <person name="Adey A."/>
            <person name="Kumar A."/>
            <person name="Qiu R."/>
            <person name="Shendure J."/>
            <person name="Hall B."/>
        </authorList>
    </citation>
    <scope>NUCLEOTIDE SEQUENCE [LARGE SCALE GENOMIC DNA]</scope>
    <source>
        <strain evidence="2">RSF 1966-606</strain>
    </source>
</reference>